<accession>A0A344LHQ7</accession>
<proteinExistence type="predicted"/>
<reference evidence="2 3" key="1">
    <citation type="submission" date="2016-04" db="EMBL/GenBank/DDBJ databases">
        <title>Complete genome sequence and analysis of deep-sea sediment isolate, Amycolatopsis sp. WP1.</title>
        <authorList>
            <person name="Wang H."/>
            <person name="Chen S."/>
            <person name="Wu Q."/>
        </authorList>
    </citation>
    <scope>NUCLEOTIDE SEQUENCE [LARGE SCALE GENOMIC DNA]</scope>
    <source>
        <strain evidence="2 3">WP1</strain>
    </source>
</reference>
<organism evidence="2 3">
    <name type="scientific">Amycolatopsis albispora</name>
    <dbReference type="NCBI Taxonomy" id="1804986"/>
    <lineage>
        <taxon>Bacteria</taxon>
        <taxon>Bacillati</taxon>
        <taxon>Actinomycetota</taxon>
        <taxon>Actinomycetes</taxon>
        <taxon>Pseudonocardiales</taxon>
        <taxon>Pseudonocardiaceae</taxon>
        <taxon>Amycolatopsis</taxon>
    </lineage>
</organism>
<name>A0A344LHQ7_9PSEU</name>
<keyword evidence="3" id="KW-1185">Reference proteome</keyword>
<sequence length="176" mass="18434">MAGETGFNTQAEAGAPGGAPPSPPPAAGDAGSNFLDSLFAVDPLDDESVKQFSADVQRIKDLASAGPTSGGFALEPEAGQKFIGAVSRYIDEAWPSLRADVVALRQRPELGSGPYATRVAEHDGSVMDGDDASLIPNLELLEKGLITLREAIQLAIGSYREGDEEISMTFKAIDKE</sequence>
<evidence type="ECO:0000313" key="2">
    <source>
        <dbReference type="EMBL" id="AXB47581.1"/>
    </source>
</evidence>
<dbReference type="AlphaFoldDB" id="A0A344LHQ7"/>
<dbReference type="EMBL" id="CP015163">
    <property type="protein sequence ID" value="AXB47581.1"/>
    <property type="molecule type" value="Genomic_DNA"/>
</dbReference>
<feature type="region of interest" description="Disordered" evidence="1">
    <location>
        <begin position="1"/>
        <end position="33"/>
    </location>
</feature>
<dbReference type="OrthoDB" id="3618928at2"/>
<feature type="compositionally biased region" description="Polar residues" evidence="1">
    <location>
        <begin position="1"/>
        <end position="11"/>
    </location>
</feature>
<dbReference type="KEGG" id="aab:A4R43_38220"/>
<dbReference type="RefSeq" id="WP_113696636.1">
    <property type="nucleotide sequence ID" value="NZ_CP015163.1"/>
</dbReference>
<protein>
    <submittedName>
        <fullName evidence="2">Uncharacterized protein</fullName>
    </submittedName>
</protein>
<evidence type="ECO:0000256" key="1">
    <source>
        <dbReference type="SAM" id="MobiDB-lite"/>
    </source>
</evidence>
<evidence type="ECO:0000313" key="3">
    <source>
        <dbReference type="Proteomes" id="UP000250434"/>
    </source>
</evidence>
<dbReference type="Proteomes" id="UP000250434">
    <property type="component" value="Chromosome"/>
</dbReference>
<gene>
    <name evidence="2" type="ORF">A4R43_38220</name>
</gene>